<feature type="compositionally biased region" description="Low complexity" evidence="2">
    <location>
        <begin position="261"/>
        <end position="286"/>
    </location>
</feature>
<feature type="region of interest" description="Disordered" evidence="2">
    <location>
        <begin position="4438"/>
        <end position="4467"/>
    </location>
</feature>
<name>A0A0F7U7C4_NEOCL</name>
<dbReference type="PANTHER" id="PTHR47236:SF4">
    <property type="entry name" value="GENE 9195-RELATED"/>
    <property type="match status" value="1"/>
</dbReference>
<feature type="region of interest" description="Disordered" evidence="2">
    <location>
        <begin position="376"/>
        <end position="422"/>
    </location>
</feature>
<feature type="coiled-coil region" evidence="1">
    <location>
        <begin position="3800"/>
        <end position="3831"/>
    </location>
</feature>
<feature type="compositionally biased region" description="Polar residues" evidence="2">
    <location>
        <begin position="14"/>
        <end position="27"/>
    </location>
</feature>
<feature type="region of interest" description="Disordered" evidence="2">
    <location>
        <begin position="499"/>
        <end position="538"/>
    </location>
</feature>
<feature type="region of interest" description="Disordered" evidence="2">
    <location>
        <begin position="261"/>
        <end position="310"/>
    </location>
</feature>
<feature type="transmembrane region" description="Helical" evidence="3">
    <location>
        <begin position="3389"/>
        <end position="3411"/>
    </location>
</feature>
<evidence type="ECO:0000256" key="2">
    <source>
        <dbReference type="SAM" id="MobiDB-lite"/>
    </source>
</evidence>
<evidence type="ECO:0000256" key="3">
    <source>
        <dbReference type="SAM" id="Phobius"/>
    </source>
</evidence>
<feature type="compositionally biased region" description="Acidic residues" evidence="2">
    <location>
        <begin position="4308"/>
        <end position="4324"/>
    </location>
</feature>
<proteinExistence type="predicted"/>
<evidence type="ECO:0000259" key="4">
    <source>
        <dbReference type="SMART" id="SM00208"/>
    </source>
</evidence>
<dbReference type="InterPro" id="IPR001368">
    <property type="entry name" value="TNFR/NGFR_Cys_rich_reg"/>
</dbReference>
<feature type="coiled-coil region" evidence="1">
    <location>
        <begin position="4496"/>
        <end position="4581"/>
    </location>
</feature>
<feature type="domain" description="TNFR-Cys" evidence="4">
    <location>
        <begin position="1402"/>
        <end position="1442"/>
    </location>
</feature>
<dbReference type="Gene3D" id="2.10.50.10">
    <property type="entry name" value="Tumor Necrosis Factor Receptor, subunit A, domain 2"/>
    <property type="match status" value="8"/>
</dbReference>
<feature type="domain" description="TNFR-Cys" evidence="4">
    <location>
        <begin position="1603"/>
        <end position="1644"/>
    </location>
</feature>
<feature type="region of interest" description="Disordered" evidence="2">
    <location>
        <begin position="85"/>
        <end position="184"/>
    </location>
</feature>
<sequence>MGAAVDDGKAPPQQRGNSHTGRKSANTCEPLPFWRNRRRHSTRLGFFQVQCNVKTVFSLGYFLYLSTFCEPILCTVAPEASSTRHHISAADTSEIAEPTSPSKNPSQNSKRSSAVLVGTEGLENALGEEKRRSVRSIQDGRDDLPNPHVAFAETSGGGESSGEQGEARGVRKKSWGQDSDFPRPDAVVQQVPVGIKDGDENCEASTAEDKLLFLRQHTRGGQQVRFPVLISSRFLPAAFGLKVYKRLNQAKRQASAVAELSTAASDSTSGAGSTSSSILPSSGDSPAAVLPTAGKTPATAGHEDDEDTLNSLSVFFPPSVQETNGPLGIAVRPPLVTISGGVTTFEVQIQLQRKPRGHTVYVQIDCYALSPEKLTRSPLGKQTKERGTPSSEDQFDRRLRYGVSETDMESHDAARGAVSLRSTGASEEELAAASQEPLVSVREEIKRHAWKQRHWRTIPMKQAENGRCYVSGGSSDPDEKVVVKRGKVIQLFSLTRASPPYSGTEAGDKRTYRPASAADDDTRFPSPPTTPSLSGGEKPWWKLSKEFPVNVFVPPHNRKQKCQPGTVRALAGTACLPCMPGFRCPNEKNYETCAFPMWSPEGSPTCFLPGPHTNSMGVGSAPILCGEGTVSTESSAKCMLCPVNHQCVVNRVGIETPCPKNTFSDPGEAHCRYCPKNHDCTKGVIQPCPFGQVSDSAGTGCVDVADGAFLDPDSKRKITLPATYANDGTGKSFTWLYVTKAFKGWVPGIGGASSRGKVPCPPMALCTAGWYKLGALKNQWSSSTDVLERGAAAPTGWSSVFDQPSTGNTKQMFGYYGWARNSLSWRDDDFASPDNPCPTGYYSDSSMTIKKECVLATKGYCPRGSLSDCEKHEFPALLANERDRVHDDIYAVRTGYHALRSVKGKEDLVQCNKGHIIYGRTCYTGTLFGKPGRPGMMFKWKTFFASSTATRADLLGVCPEGHYCPVPSVVTKVSCPAGAVCPQGTKWKHQYLCLPGTYAPNAVTTEKDCQQCPPAVQPKRRPTVFLALWDSHAMAPVPGQSVDVPAAPILASCQPCPGGSFCEAGSAPQLCPPGTYSDVGADSCISCDVKYQCDKPGLSKYEVLLDRFCPSCDSSSASSNPITTAPGGFWLDATTGFLTPCEPGSYTLSDGATSAAQCVAAPAGTYVSYVGAPEIEGKCSRGYYCPERSTSREQMRCPSGTYSASPGAGRSDECVACPAGSLCIQLAHTDIRADCPPGFFCPEGSTFLGVPCPAGTYRAESRGTELADCSPCPRGKYCPEPGLAAPAAPCSAGYICLGGAKVPAPTDNKTGQACPAGGFCPEGATANSPCPAGTYNPLPGGRDASSCMPCPQGQYCLGTTSTTPDGDCEDGYICEKGSASPTEAPASPGHYAVFPGVIEKECRRGTFTEKYAQSKCTPCLPGHFCDTEGMARVKPCPAGTVCPQGSIVTLECPVGTYSPLPLRGSMDDCIPCTPGSYCSKRRATHPRGPCSPGFFCSGGATTDRPLAGSGQGGPCPVGHYCPGKTQVPTPCPPGTYGAMEGQRGVGACLPCPGATFCSRAGQSTFEGTCAGGFTCPSGSIKRKHTLCPSGSKCPPASLAPTACPDGTYQPDHGQEDCLACPPGYNCRSGKTQYLDSACPAGTVCPDSNTTEPEQCPDGTYSVHTARIYTEACIACPPGFMCQQNNVQPATDGSADCPAGYACSGGVKVAGSGIESEGVVRCPKGFYCPKGTGEPLPCPAGRVCATAQLGIDGVLCPGGRYCPMQSAEGEPCPAGYYCPQGAAAPLRCPLGTISTYTENAAEAQCTKCPAGKYCDGTTNANQDKIDSTAFSGECRKGYYCPEGLYTPIGTPCPIGFYCPIGSASPLTCPVGSTTAAAGLAECTGCDAGFICADGQVAPCPVGQYCNADSLPQDCPTGSYNPIAGGISSDACRPCPPGKACRRSATSAPETCRGGYFCLSRVTVLNPATLSEAQSTAVAEGAAGAATEGGGRCPKGYYCPAGARVPLPCSPGYHCGTLGLAEPRAPCSAGYYCRRKANSASPASPRDATSCPIQDPYGACTPGHYCPSGSRVPEACPPGTYLSLPLGKSVADCLPCPGGRYCSGRGLLSPTGFCRAGSYCTKNNETPDGIFCPEGHFCAEGTTSPEPCAAGTYQVTQGHSRCSACPAGFVCGPEPGTVNPQVCPAGHFCLSSAAKPTKCPAGKYALIGGLEADADCSWCPPGKICNEEGAATEPRACPAGSYCPAPSYVVSAVEGNGSSPKVTCGSTSGGAATCAIDPIECPVGNVCPEGSATPQRCPLGQTVAVTGAATNTGCKACPAGQYCSPSGTVENCAEGFLCISGAYRPNPMAAAVGRLCQPGYFCPSGTTVEVACMRGTLSVGHGSGNACDECPAGNVCDAEGIKALSGARACPAGSYCPTGSVMAIPCPAGTYSGFTYLAAAQECLACPAGKYCETTGATAVSGPCDEGTWCKQKSTNKDHSVGYAPSNLVACPPGAYCPQATPMPVLCQLGTYQDEEATTTACKQCLAGTYCGAAGLTMEAGSGPCKEGFFCNAGAKVPAPRDALTGDICQNGYYCPSGSKAPQPCPAGYYSDEEGLATCKACPAGYLCSGGAGGEIEDCPAGSFCEAAVSAAASCPDGTSSEVKNLSEQEQCSECPAGKVCGASQQQTDCPAGYLCLAGIGPEQVKALDADIDELWTDSTFWRGHAIHYGGACPAGHFCPAGATAPEACAEGTVRETVGGKSQQDCTECPTGSFCDPRMPVPVSCPAGYYCPKDAQTPSPCEPGSYLNSSGQSDKSACSRCPEGYACDRSAVVDYKLFPCPTGYYCGAGALEPQACPTGTYGTVPKLAQAERCEPCPAAGTSTPRACPAGYYCPAGAEVPLACSEGTFCLDGAAEPSLCPAGHKAKDSCVGSYSVEACCEPCPPATYSDIPGATQCSPCAAGYICTGGSATSKPSEEGSLTFAGYICPPGYYCLEGAAGPTPCPAGTFRDQPGGQALDSCSPCPDGTFQRFPGMASCNACGKHAVSEKTSGSTTCACVGTSRFYQVEDGTCPCFARYAAQGGDLEASQDGRSPCQGKLYPRCASGSRRDEFGACVLEDEVECSESCRGGSGIFLSAFGVCQCADGPRVAAQCTSTCKEQLPQVFVSDAGIAEADPVQGTTTVYQEGLPADIDLARLQFLCRKLKEGLSSLPLTSLCGISFQQSSAAGLDGLLRMPEEFRPTQASPSSEPSRGYFAGTGQRSQHRRFVSPPSAFKTALTRQRATDPRHVVPRPVQCLQRGSTIVWEIKDGVYPVYYKESLMNTHPAMDDAAFRELAKAAPNLPHFFAYTFLVAGSFVFAASDNRLEISVVVVVPDGVRCPTATTFAAPLSTQSLGILGVTTSSQRLMAEPNWGIVFLGVFAVVACCLVAIYAVWRCRHSAWEVCVWTAPFGYAKRIKPTDDFYSTVLATVQGLPGAKGNLICTDVRLRHHVTTPAIDSLSEKEGAPGTADEEPIIPLKDAADALVVDIESADTRLLQVMFEKLLDFGSILKRLVEDELKAFEAVCAIMPQTLERILKRTRQTLLLLPHENLWTISPGQTKLLQALACVFTEGDSTPVVGEALANALTPHTLENPHLSNEGDFPASLLSCVDLAGVAVFDALDCLWLHAPQQGEDSVADRVIGKLETLLDGDSPLESSNALFVIYDTLFAERSYQEERVRRECMRFQSLFAAANQKFKDTSQTLSLLPARQAEAWFEMKDFQLRQLLDFEAKIARSIIEAAVGGVTSGKAMLEESFLTTTLEMDPGNSRAFLSGLLASSRKPLADHIRQELAAALKELKQLLKNQESALMELVSEQARSYRAAADAQRNACVALLLQKHAEENQRLKRWSAAMAKAVKETRALHAEGQHDGRRDSGNLESNPGAALEYVSRAVSERRRLGEDRQRLEIQMLDAAYSNSVDMHEARLDFLRDQAKLENELLEAYSIEDHKLHGDFAVELGTLQLEALVKSGLTRAARTEAEGGQASLKFDEIAKPEMEGWTSKTVVAALQAVQGKVAKERSANRDANAKLVAKGKQASEALTRYASNRYDLMTQEIDEIQGRSFQLALSDLEVRDGTWKAALSAAGRIAVHDEERHTSEQEVLRRTEVQKTVEVDNDFEKAQLLQELLEKNSQSRLRTFTHLRSAMLQTRLKAWESLALGGGLFDRDKALEFWKEAADHRTQDDDALAAIRDQRRQATGKYVMRVRKLVTREEKRRAHQRDAVSHSAFVVVQPRTVTGKGLGMAGGALQRAVEMLAQKRLEDEITQRRSVLREDLRHALEKIDEEIKRLREAEESEAAELSGADDEVAEQDGSVMGSTSALGSAEDGAATKRSKKRPGRKLENRLKLLDQQREDAVTNFNENERKLESECRTRAVHVRHEILQKITDFAAEVESSGQQLDSIAAEIAKDITLKYQEEVEEVQEKRTKHAASETSTEASEVTEKAENAASAEGELDQQVRQLAIVRCQRLILRLKRLVEKGSKVARSLSENASAELRRLQNEEKLMEAEKRAQLEREFEQHEREKDEAERRLAASLESLQKEWEERLERAEEEGRARLRELQEAARRESGRKMDDQNLGAMKQEIFSRHQVDAARFDDALGAEYWKQMNHLRERLQVKMMARKRRMVAAAQEQLSLEGDRLKEARNAFVAQQEAVSFYDTEKQREVVVRVGRAWRDEARRRAAQRRANEEADNVARVDEGTQEADLPPLQKLPTNALNKRLAGIRRAIEAAIAEMRGTMQSISTVGTRRSTSRRPTIQQFESLVDATGEINQLIRNLEKLSGVYSSITHP</sequence>
<dbReference type="InterPro" id="IPR009030">
    <property type="entry name" value="Growth_fac_rcpt_cys_sf"/>
</dbReference>
<keyword evidence="3" id="KW-0812">Transmembrane</keyword>
<keyword evidence="3" id="KW-0472">Membrane</keyword>
<dbReference type="SMART" id="SM01411">
    <property type="entry name" value="Ephrin_rec_like"/>
    <property type="match status" value="31"/>
</dbReference>
<dbReference type="PANTHER" id="PTHR47236">
    <property type="entry name" value="GENE, 32742-RELATED-RELATED"/>
    <property type="match status" value="1"/>
</dbReference>
<accession>A0A0F7U7C4</accession>
<feature type="domain" description="TNFR-Cys" evidence="4">
    <location>
        <begin position="2146"/>
        <end position="2181"/>
    </location>
</feature>
<feature type="compositionally biased region" description="Polar residues" evidence="2">
    <location>
        <begin position="99"/>
        <end position="112"/>
    </location>
</feature>
<feature type="domain" description="TNFR-Cys" evidence="4">
    <location>
        <begin position="2633"/>
        <end position="2668"/>
    </location>
</feature>
<reference evidence="5" key="1">
    <citation type="journal article" date="2015" name="PLoS ONE">
        <title>Comprehensive Evaluation of Toxoplasma gondii VEG and Neospora caninum LIV Genomes with Tachyzoite Stage Transcriptome and Proteome Defines Novel Transcript Features.</title>
        <authorList>
            <person name="Ramaprasad A."/>
            <person name="Mourier T."/>
            <person name="Naeem R."/>
            <person name="Malas T.B."/>
            <person name="Moussa E."/>
            <person name="Panigrahi A."/>
            <person name="Vermont S.J."/>
            <person name="Otto T.D."/>
            <person name="Wastling J."/>
            <person name="Pain A."/>
        </authorList>
    </citation>
    <scope>NUCLEOTIDE SEQUENCE</scope>
    <source>
        <strain evidence="5">Liverpool</strain>
    </source>
</reference>
<feature type="domain" description="TNFR-Cys" evidence="4">
    <location>
        <begin position="2763"/>
        <end position="2796"/>
    </location>
</feature>
<feature type="region of interest" description="Disordered" evidence="2">
    <location>
        <begin position="4308"/>
        <end position="4357"/>
    </location>
</feature>
<feature type="domain" description="TNFR-Cys" evidence="4">
    <location>
        <begin position="2197"/>
        <end position="2235"/>
    </location>
</feature>
<evidence type="ECO:0000256" key="1">
    <source>
        <dbReference type="SAM" id="Coils"/>
    </source>
</evidence>
<keyword evidence="1" id="KW-0175">Coiled coil</keyword>
<keyword evidence="3" id="KW-1133">Transmembrane helix</keyword>
<dbReference type="CDD" id="cd00185">
    <property type="entry name" value="TNFRSF"/>
    <property type="match status" value="1"/>
</dbReference>
<organism evidence="5">
    <name type="scientific">Neospora caninum (strain Liverpool)</name>
    <dbReference type="NCBI Taxonomy" id="572307"/>
    <lineage>
        <taxon>Eukaryota</taxon>
        <taxon>Sar</taxon>
        <taxon>Alveolata</taxon>
        <taxon>Apicomplexa</taxon>
        <taxon>Conoidasida</taxon>
        <taxon>Coccidia</taxon>
        <taxon>Eucoccidiorida</taxon>
        <taxon>Eimeriorina</taxon>
        <taxon>Sarcocystidae</taxon>
        <taxon>Neospora</taxon>
    </lineage>
</organism>
<protein>
    <recommendedName>
        <fullName evidence="4">TNFR-Cys domain-containing protein</fullName>
    </recommendedName>
</protein>
<dbReference type="SUPFAM" id="SSF57586">
    <property type="entry name" value="TNF receptor-like"/>
    <property type="match status" value="1"/>
</dbReference>
<feature type="transmembrane region" description="Helical" evidence="3">
    <location>
        <begin position="3319"/>
        <end position="3337"/>
    </location>
</feature>
<dbReference type="SUPFAM" id="SSF57184">
    <property type="entry name" value="Growth factor receptor domain"/>
    <property type="match status" value="9"/>
</dbReference>
<gene>
    <name evidence="5" type="ORF">BN1204_008255</name>
</gene>
<feature type="domain" description="TNFR-Cys" evidence="4">
    <location>
        <begin position="2058"/>
        <end position="2091"/>
    </location>
</feature>
<feature type="region of interest" description="Disordered" evidence="2">
    <location>
        <begin position="1"/>
        <end position="30"/>
    </location>
</feature>
<evidence type="ECO:0000313" key="5">
    <source>
        <dbReference type="EMBL" id="CEL64961.1"/>
    </source>
</evidence>
<dbReference type="SMART" id="SM00208">
    <property type="entry name" value="TNFR"/>
    <property type="match status" value="7"/>
</dbReference>
<dbReference type="EMBL" id="LN714477">
    <property type="protein sequence ID" value="CEL64961.1"/>
    <property type="molecule type" value="Genomic_DNA"/>
</dbReference>
<feature type="region of interest" description="Disordered" evidence="2">
    <location>
        <begin position="3217"/>
        <end position="3238"/>
    </location>
</feature>